<dbReference type="OrthoDB" id="2372055at2759"/>
<reference evidence="2" key="1">
    <citation type="journal article" date="2020" name="Fungal Divers.">
        <title>Resolving the Mortierellaceae phylogeny through synthesis of multi-gene phylogenetics and phylogenomics.</title>
        <authorList>
            <person name="Vandepol N."/>
            <person name="Liber J."/>
            <person name="Desiro A."/>
            <person name="Na H."/>
            <person name="Kennedy M."/>
            <person name="Barry K."/>
            <person name="Grigoriev I.V."/>
            <person name="Miller A.N."/>
            <person name="O'Donnell K."/>
            <person name="Stajich J.E."/>
            <person name="Bonito G."/>
        </authorList>
    </citation>
    <scope>NUCLEOTIDE SEQUENCE</scope>
    <source>
        <strain evidence="2">REB-010B</strain>
    </source>
</reference>
<feature type="region of interest" description="Disordered" evidence="1">
    <location>
        <begin position="145"/>
        <end position="180"/>
    </location>
</feature>
<protein>
    <submittedName>
        <fullName evidence="2">Uncharacterized protein</fullName>
    </submittedName>
</protein>
<dbReference type="Proteomes" id="UP000738325">
    <property type="component" value="Unassembled WGS sequence"/>
</dbReference>
<gene>
    <name evidence="2" type="ORF">BGZ99_004430</name>
</gene>
<comment type="caution">
    <text evidence="2">The sequence shown here is derived from an EMBL/GenBank/DDBJ whole genome shotgun (WGS) entry which is preliminary data.</text>
</comment>
<accession>A0A9P6UV31</accession>
<name>A0A9P6UV31_9FUNG</name>
<organism evidence="2 3">
    <name type="scientific">Dissophora globulifera</name>
    <dbReference type="NCBI Taxonomy" id="979702"/>
    <lineage>
        <taxon>Eukaryota</taxon>
        <taxon>Fungi</taxon>
        <taxon>Fungi incertae sedis</taxon>
        <taxon>Mucoromycota</taxon>
        <taxon>Mortierellomycotina</taxon>
        <taxon>Mortierellomycetes</taxon>
        <taxon>Mortierellales</taxon>
        <taxon>Mortierellaceae</taxon>
        <taxon>Dissophora</taxon>
    </lineage>
</organism>
<evidence type="ECO:0000313" key="3">
    <source>
        <dbReference type="Proteomes" id="UP000738325"/>
    </source>
</evidence>
<sequence>MSYPNDPFDPFDNGKQWQNIQSSSAWSNTAGASSNVVDTAGGNPSATTTATLGSASASDSMQTGHFNYSSSSSTIPSIPPAPTAVLVQPTAPNLEGLSSSSTSAAGVGASPAGKPTAMISEDMPPPYEATVIQVRQIHDNYDHLRGPPGQRGADIKTRIPLDSTPSSHYTGGEAMEQFHK</sequence>
<feature type="compositionally biased region" description="Polar residues" evidence="1">
    <location>
        <begin position="15"/>
        <end position="37"/>
    </location>
</feature>
<dbReference type="AlphaFoldDB" id="A0A9P6UV31"/>
<proteinExistence type="predicted"/>
<evidence type="ECO:0000256" key="1">
    <source>
        <dbReference type="SAM" id="MobiDB-lite"/>
    </source>
</evidence>
<dbReference type="EMBL" id="JAAAIP010000278">
    <property type="protein sequence ID" value="KAG0320553.1"/>
    <property type="molecule type" value="Genomic_DNA"/>
</dbReference>
<feature type="compositionally biased region" description="Low complexity" evidence="1">
    <location>
        <begin position="45"/>
        <end position="58"/>
    </location>
</feature>
<feature type="region of interest" description="Disordered" evidence="1">
    <location>
        <begin position="1"/>
        <end position="113"/>
    </location>
</feature>
<keyword evidence="3" id="KW-1185">Reference proteome</keyword>
<feature type="compositionally biased region" description="Polar residues" evidence="1">
    <location>
        <begin position="59"/>
        <end position="68"/>
    </location>
</feature>
<evidence type="ECO:0000313" key="2">
    <source>
        <dbReference type="EMBL" id="KAG0320553.1"/>
    </source>
</evidence>
<feature type="compositionally biased region" description="Low complexity" evidence="1">
    <location>
        <begin position="96"/>
        <end position="113"/>
    </location>
</feature>